<evidence type="ECO:0000313" key="3">
    <source>
        <dbReference type="Proteomes" id="UP000467841"/>
    </source>
</evidence>
<dbReference type="InterPro" id="IPR029472">
    <property type="entry name" value="Copia-like_N"/>
</dbReference>
<keyword evidence="3" id="KW-1185">Reference proteome</keyword>
<name>A0A6D2I4U5_9BRAS</name>
<feature type="domain" description="Retrotransposon Copia-like N-terminal" evidence="1">
    <location>
        <begin position="23"/>
        <end position="57"/>
    </location>
</feature>
<dbReference type="Proteomes" id="UP000467841">
    <property type="component" value="Unassembled WGS sequence"/>
</dbReference>
<dbReference type="AlphaFoldDB" id="A0A6D2I4U5"/>
<accession>A0A6D2I4U5</accession>
<comment type="caution">
    <text evidence="2">The sequence shown here is derived from an EMBL/GenBank/DDBJ whole genome shotgun (WGS) entry which is preliminary data.</text>
</comment>
<sequence>MMAGDDEVEAGLANPFGTSSQSVLKGDNYNEWETEMLNALQAKRKTSFIDGSLKKPAEDHPDPESWLSVNSIIVGWLRANTSVDVSTSAVSTRRTSRDRLLWPTCQDMGRAADLSSCTSVHVVIAIIEADVLHDLRKVYVKVICEEDRLNFAKTREQQTDALGFMTRREAPQDVLVAATNSRRDGGFGARSETSQGENTCWQIIGYAEWFTEHGGRGGRGGSNPGRGRGQVNAVQTMSVAHTTTQNPTTTMDLTLEQWRAISQLINDKAGASSDKLAGKIFG</sequence>
<dbReference type="Pfam" id="PF14244">
    <property type="entry name" value="Retrotran_gag_3"/>
    <property type="match status" value="1"/>
</dbReference>
<reference evidence="2" key="1">
    <citation type="submission" date="2020-01" db="EMBL/GenBank/DDBJ databases">
        <authorList>
            <person name="Mishra B."/>
        </authorList>
    </citation>
    <scope>NUCLEOTIDE SEQUENCE [LARGE SCALE GENOMIC DNA]</scope>
</reference>
<organism evidence="2 3">
    <name type="scientific">Microthlaspi erraticum</name>
    <dbReference type="NCBI Taxonomy" id="1685480"/>
    <lineage>
        <taxon>Eukaryota</taxon>
        <taxon>Viridiplantae</taxon>
        <taxon>Streptophyta</taxon>
        <taxon>Embryophyta</taxon>
        <taxon>Tracheophyta</taxon>
        <taxon>Spermatophyta</taxon>
        <taxon>Magnoliopsida</taxon>
        <taxon>eudicotyledons</taxon>
        <taxon>Gunneridae</taxon>
        <taxon>Pentapetalae</taxon>
        <taxon>rosids</taxon>
        <taxon>malvids</taxon>
        <taxon>Brassicales</taxon>
        <taxon>Brassicaceae</taxon>
        <taxon>Coluteocarpeae</taxon>
        <taxon>Microthlaspi</taxon>
    </lineage>
</organism>
<gene>
    <name evidence="2" type="ORF">MERR_LOCUS11887</name>
</gene>
<protein>
    <recommendedName>
        <fullName evidence="1">Retrotransposon Copia-like N-terminal domain-containing protein</fullName>
    </recommendedName>
</protein>
<dbReference type="PANTHER" id="PTHR37610">
    <property type="entry name" value="CCHC-TYPE DOMAIN-CONTAINING PROTEIN"/>
    <property type="match status" value="1"/>
</dbReference>
<dbReference type="EMBL" id="CACVBM020000910">
    <property type="protein sequence ID" value="CAA7024652.1"/>
    <property type="molecule type" value="Genomic_DNA"/>
</dbReference>
<evidence type="ECO:0000313" key="2">
    <source>
        <dbReference type="EMBL" id="CAA7024652.1"/>
    </source>
</evidence>
<dbReference type="PANTHER" id="PTHR37610:SF97">
    <property type="entry name" value="RETROTRANSPOSON GAG DOMAIN-CONTAINING PROTEIN"/>
    <property type="match status" value="1"/>
</dbReference>
<proteinExistence type="predicted"/>
<evidence type="ECO:0000259" key="1">
    <source>
        <dbReference type="Pfam" id="PF14244"/>
    </source>
</evidence>